<keyword evidence="3" id="KW-1185">Reference proteome</keyword>
<evidence type="ECO:0000256" key="1">
    <source>
        <dbReference type="SAM" id="MobiDB-lite"/>
    </source>
</evidence>
<organism evidence="2 3">
    <name type="scientific">Channa striata</name>
    <name type="common">Snakehead murrel</name>
    <name type="synonym">Ophicephalus striatus</name>
    <dbReference type="NCBI Taxonomy" id="64152"/>
    <lineage>
        <taxon>Eukaryota</taxon>
        <taxon>Metazoa</taxon>
        <taxon>Chordata</taxon>
        <taxon>Craniata</taxon>
        <taxon>Vertebrata</taxon>
        <taxon>Euteleostomi</taxon>
        <taxon>Actinopterygii</taxon>
        <taxon>Neopterygii</taxon>
        <taxon>Teleostei</taxon>
        <taxon>Neoteleostei</taxon>
        <taxon>Acanthomorphata</taxon>
        <taxon>Anabantaria</taxon>
        <taxon>Anabantiformes</taxon>
        <taxon>Channoidei</taxon>
        <taxon>Channidae</taxon>
        <taxon>Channa</taxon>
    </lineage>
</organism>
<dbReference type="AlphaFoldDB" id="A0AA88LYF4"/>
<reference evidence="2" key="1">
    <citation type="submission" date="2023-07" db="EMBL/GenBank/DDBJ databases">
        <title>Chromosome-level Genome Assembly of Striped Snakehead (Channa striata).</title>
        <authorList>
            <person name="Liu H."/>
        </authorList>
    </citation>
    <scope>NUCLEOTIDE SEQUENCE</scope>
    <source>
        <strain evidence="2">Gz</strain>
        <tissue evidence="2">Muscle</tissue>
    </source>
</reference>
<sequence length="83" mass="9628">MKRLIDQNGPLSERRRSHEQLPFILCRMNEDSDEPSAARLLTQPDKLQQFQASSLTGKLQLDGSRQRSRCPHRKLLNKPFPSE</sequence>
<dbReference type="Proteomes" id="UP001187415">
    <property type="component" value="Unassembled WGS sequence"/>
</dbReference>
<feature type="region of interest" description="Disordered" evidence="1">
    <location>
        <begin position="1"/>
        <end position="20"/>
    </location>
</feature>
<evidence type="ECO:0000313" key="2">
    <source>
        <dbReference type="EMBL" id="KAK2826782.1"/>
    </source>
</evidence>
<evidence type="ECO:0000313" key="3">
    <source>
        <dbReference type="Proteomes" id="UP001187415"/>
    </source>
</evidence>
<dbReference type="EMBL" id="JAUPFM010000016">
    <property type="protein sequence ID" value="KAK2826782.1"/>
    <property type="molecule type" value="Genomic_DNA"/>
</dbReference>
<proteinExistence type="predicted"/>
<name>A0AA88LYF4_CHASR</name>
<protein>
    <submittedName>
        <fullName evidence="2">Uncharacterized protein</fullName>
    </submittedName>
</protein>
<accession>A0AA88LYF4</accession>
<gene>
    <name evidence="2" type="ORF">Q5P01_020996</name>
</gene>
<feature type="region of interest" description="Disordered" evidence="1">
    <location>
        <begin position="54"/>
        <end position="83"/>
    </location>
</feature>
<comment type="caution">
    <text evidence="2">The sequence shown here is derived from an EMBL/GenBank/DDBJ whole genome shotgun (WGS) entry which is preliminary data.</text>
</comment>
<feature type="compositionally biased region" description="Basic residues" evidence="1">
    <location>
        <begin position="66"/>
        <end position="76"/>
    </location>
</feature>